<dbReference type="InterPro" id="IPR000210">
    <property type="entry name" value="BTB/POZ_dom"/>
</dbReference>
<dbReference type="EnsemblMetazoa" id="PPA33660.1">
    <property type="protein sequence ID" value="PPA33660.1"/>
    <property type="gene ID" value="WBGene00272029"/>
</dbReference>
<dbReference type="Proteomes" id="UP000005239">
    <property type="component" value="Unassembled WGS sequence"/>
</dbReference>
<reference evidence="3" key="1">
    <citation type="journal article" date="2008" name="Nat. Genet.">
        <title>The Pristionchus pacificus genome provides a unique perspective on nematode lifestyle and parasitism.</title>
        <authorList>
            <person name="Dieterich C."/>
            <person name="Clifton S.W."/>
            <person name="Schuster L.N."/>
            <person name="Chinwalla A."/>
            <person name="Delehaunty K."/>
            <person name="Dinkelacker I."/>
            <person name="Fulton L."/>
            <person name="Fulton R."/>
            <person name="Godfrey J."/>
            <person name="Minx P."/>
            <person name="Mitreva M."/>
            <person name="Roeseler W."/>
            <person name="Tian H."/>
            <person name="Witte H."/>
            <person name="Yang S.P."/>
            <person name="Wilson R.K."/>
            <person name="Sommer R.J."/>
        </authorList>
    </citation>
    <scope>NUCLEOTIDE SEQUENCE [LARGE SCALE GENOMIC DNA]</scope>
    <source>
        <strain evidence="3">PS312</strain>
    </source>
</reference>
<dbReference type="Pfam" id="PF00651">
    <property type="entry name" value="BTB"/>
    <property type="match status" value="1"/>
</dbReference>
<feature type="region of interest" description="Disordered" evidence="1">
    <location>
        <begin position="375"/>
        <end position="401"/>
    </location>
</feature>
<dbReference type="PANTHER" id="PTHR22743:SF165">
    <property type="entry name" value="BTB AND MATH DOMAIN CONTAINING-RELATED"/>
    <property type="match status" value="1"/>
</dbReference>
<evidence type="ECO:0000313" key="3">
    <source>
        <dbReference type="Proteomes" id="UP000005239"/>
    </source>
</evidence>
<accession>A0A8R1YMS3</accession>
<organism evidence="2 3">
    <name type="scientific">Pristionchus pacificus</name>
    <name type="common">Parasitic nematode worm</name>
    <dbReference type="NCBI Taxonomy" id="54126"/>
    <lineage>
        <taxon>Eukaryota</taxon>
        <taxon>Metazoa</taxon>
        <taxon>Ecdysozoa</taxon>
        <taxon>Nematoda</taxon>
        <taxon>Chromadorea</taxon>
        <taxon>Rhabditida</taxon>
        <taxon>Rhabditina</taxon>
        <taxon>Diplogasteromorpha</taxon>
        <taxon>Diplogasteroidea</taxon>
        <taxon>Neodiplogasteridae</taxon>
        <taxon>Pristionchus</taxon>
    </lineage>
</organism>
<dbReference type="InterPro" id="IPR011333">
    <property type="entry name" value="SKP1/BTB/POZ_sf"/>
</dbReference>
<protein>
    <submittedName>
        <fullName evidence="2">BTB domain-containing protein</fullName>
    </submittedName>
</protein>
<proteinExistence type="predicted"/>
<dbReference type="InterPro" id="IPR052664">
    <property type="entry name" value="BTB-MATH_domain_protein"/>
</dbReference>
<dbReference type="Gene3D" id="3.30.710.10">
    <property type="entry name" value="Potassium Channel Kv1.1, Chain A"/>
    <property type="match status" value="1"/>
</dbReference>
<dbReference type="AlphaFoldDB" id="A0A2A6BKB3"/>
<evidence type="ECO:0000256" key="1">
    <source>
        <dbReference type="SAM" id="MobiDB-lite"/>
    </source>
</evidence>
<evidence type="ECO:0000313" key="2">
    <source>
        <dbReference type="EnsemblMetazoa" id="PPA33660.1"/>
    </source>
</evidence>
<keyword evidence="3" id="KW-1185">Reference proteome</keyword>
<accession>A0A2A6BKB3</accession>
<feature type="compositionally biased region" description="Gly residues" evidence="1">
    <location>
        <begin position="385"/>
        <end position="394"/>
    </location>
</feature>
<gene>
    <name evidence="2" type="primary">WBGene00272029</name>
</gene>
<reference evidence="2" key="2">
    <citation type="submission" date="2022-06" db="UniProtKB">
        <authorList>
            <consortium name="EnsemblMetazoa"/>
        </authorList>
    </citation>
    <scope>IDENTIFICATION</scope>
    <source>
        <strain evidence="2">PS312</strain>
    </source>
</reference>
<dbReference type="PANTHER" id="PTHR22743">
    <property type="entry name" value="MEPRIN/TRAF-LIKE MATH FAMILY-C.ELEGANS"/>
    <property type="match status" value="1"/>
</dbReference>
<sequence length="401" mass="45994">MSDVLSDLIDEETSFERSSGSCDQCDTSTSSVVSYDARYIYRLQQASNHLASTESHFYHNKVPLLDKLEKRCVSLSMDLIAANETLFSYRFDDQIAMDNLMWTLRFAPFGGSRTQYMMELRVQSEWVEEVNWHAEVRLKVTLGGKMLSPLRKFNHPVRFSSQSPSLLVFVVDAATVRAWPSGLVQVDIYPEDLVGVNIAPLFSSKSDPSDVTIRVHNGKAHRTFYVNRRWIESQSEYFDEKLNGSRKTTLVVFQQRPTQEIDVNAVAPRDFLLLLRGMERFEEQEMFHPKKIESFLRMIDMFKAGPLSRTVGHALEDTHLLDIRTKMELADKYLPWYIIERILDLCDAFDLRCSKMFDTISLRLREEVIRRTSHHFPSTMPSLPRGGGGGGGGTDVARDVQ</sequence>
<name>A0A2A6BKB3_PRIPA</name>